<organism evidence="2 3">
    <name type="scientific">Papiliotrema laurentii</name>
    <name type="common">Cryptococcus laurentii</name>
    <dbReference type="NCBI Taxonomy" id="5418"/>
    <lineage>
        <taxon>Eukaryota</taxon>
        <taxon>Fungi</taxon>
        <taxon>Dikarya</taxon>
        <taxon>Basidiomycota</taxon>
        <taxon>Agaricomycotina</taxon>
        <taxon>Tremellomycetes</taxon>
        <taxon>Tremellales</taxon>
        <taxon>Rhynchogastremaceae</taxon>
        <taxon>Papiliotrema</taxon>
    </lineage>
</organism>
<sequence length="331" mass="36404">MFTDDQSTFAGLEVYVETLDGERLREYEIPAAERATVENGAGPVKACYLECPEDLSKRFRIVVKSQGRISPFDPHCQSVRARFLLDGRLALGLVLDATKPIKAAIRQMFTIQDEVLMEHELQFAPLVSAIALLPVGVGLRAQRTDEAAHDRLAGPIGERVGEIEVDLDFGASLGVFALGYPHPITPDMAPTNGRVHEAAVDRVIVGSEGRATACIGAHSIFQARFRRQPGYAMKFRYASRQMLLAKGIIRPPTPPAPLPPEGRAEGSARRFLGLPVNEDSLKKLEGLVERFREQVRTTRGHSPSPEPRPNKRNKGKGKARDDPIDLTQDDA</sequence>
<keyword evidence="3" id="KW-1185">Reference proteome</keyword>
<dbReference type="EMBL" id="JAODAN010000001">
    <property type="protein sequence ID" value="KAK1927548.1"/>
    <property type="molecule type" value="Genomic_DNA"/>
</dbReference>
<comment type="caution">
    <text evidence="2">The sequence shown here is derived from an EMBL/GenBank/DDBJ whole genome shotgun (WGS) entry which is preliminary data.</text>
</comment>
<accession>A0AAD9L914</accession>
<name>A0AAD9L914_PAPLA</name>
<protein>
    <submittedName>
        <fullName evidence="2">Uncharacterized protein</fullName>
    </submittedName>
</protein>
<reference evidence="2" key="1">
    <citation type="submission" date="2023-02" db="EMBL/GenBank/DDBJ databases">
        <title>Identification and recombinant expression of a fungal hydrolase from Papiliotrema laurentii that hydrolyzes apple cutin and clears colloidal polyester polyurethane.</title>
        <authorList>
            <consortium name="DOE Joint Genome Institute"/>
            <person name="Roman V.A."/>
            <person name="Bojanowski C."/>
            <person name="Crable B.R."/>
            <person name="Wagner D.N."/>
            <person name="Hung C.S."/>
            <person name="Nadeau L.J."/>
            <person name="Schratz L."/>
            <person name="Haridas S."/>
            <person name="Pangilinan J."/>
            <person name="Lipzen A."/>
            <person name="Na H."/>
            <person name="Yan M."/>
            <person name="Ng V."/>
            <person name="Grigoriev I.V."/>
            <person name="Spatafora J.W."/>
            <person name="Barlow D."/>
            <person name="Biffinger J."/>
            <person name="Kelley-Loughnane N."/>
            <person name="Varaljay V.A."/>
            <person name="Crookes-Goodson W.J."/>
        </authorList>
    </citation>
    <scope>NUCLEOTIDE SEQUENCE</scope>
    <source>
        <strain evidence="2">5307AH</strain>
    </source>
</reference>
<evidence type="ECO:0000256" key="1">
    <source>
        <dbReference type="SAM" id="MobiDB-lite"/>
    </source>
</evidence>
<evidence type="ECO:0000313" key="3">
    <source>
        <dbReference type="Proteomes" id="UP001182556"/>
    </source>
</evidence>
<evidence type="ECO:0000313" key="2">
    <source>
        <dbReference type="EMBL" id="KAK1927548.1"/>
    </source>
</evidence>
<gene>
    <name evidence="2" type="ORF">DB88DRAFT_543923</name>
</gene>
<dbReference type="Proteomes" id="UP001182556">
    <property type="component" value="Unassembled WGS sequence"/>
</dbReference>
<feature type="region of interest" description="Disordered" evidence="1">
    <location>
        <begin position="292"/>
        <end position="331"/>
    </location>
</feature>
<dbReference type="AlphaFoldDB" id="A0AAD9L914"/>
<proteinExistence type="predicted"/>